<evidence type="ECO:0000313" key="5">
    <source>
        <dbReference type="WBParaSite" id="PSU_v2.g1586.t1"/>
    </source>
</evidence>
<dbReference type="InterPro" id="IPR051133">
    <property type="entry name" value="Adapter_Engulfment-Domain"/>
</dbReference>
<dbReference type="PANTHER" id="PTHR11232:SF77">
    <property type="entry name" value="GULP PTB DOMAIN CONTAINING ENGULFMENT ADAPTOR 1"/>
    <property type="match status" value="1"/>
</dbReference>
<feature type="region of interest" description="Disordered" evidence="2">
    <location>
        <begin position="269"/>
        <end position="290"/>
    </location>
</feature>
<organism evidence="4 5">
    <name type="scientific">Panagrolaimus superbus</name>
    <dbReference type="NCBI Taxonomy" id="310955"/>
    <lineage>
        <taxon>Eukaryota</taxon>
        <taxon>Metazoa</taxon>
        <taxon>Ecdysozoa</taxon>
        <taxon>Nematoda</taxon>
        <taxon>Chromadorea</taxon>
        <taxon>Rhabditida</taxon>
        <taxon>Tylenchina</taxon>
        <taxon>Panagrolaimomorpha</taxon>
        <taxon>Panagrolaimoidea</taxon>
        <taxon>Panagrolaimidae</taxon>
        <taxon>Panagrolaimus</taxon>
    </lineage>
</organism>
<dbReference type="InterPro" id="IPR011993">
    <property type="entry name" value="PH-like_dom_sf"/>
</dbReference>
<feature type="region of interest" description="Disordered" evidence="2">
    <location>
        <begin position="317"/>
        <end position="347"/>
    </location>
</feature>
<dbReference type="PANTHER" id="PTHR11232">
    <property type="entry name" value="PHOSPHOTYROSINE INTERACTION DOMAIN-CONTAINING FAMILY MEMBER"/>
    <property type="match status" value="1"/>
</dbReference>
<reference evidence="5" key="1">
    <citation type="submission" date="2022-11" db="UniProtKB">
        <authorList>
            <consortium name="WormBaseParasite"/>
        </authorList>
    </citation>
    <scope>IDENTIFICATION</scope>
</reference>
<accession>A0A914YEP1</accession>
<protein>
    <submittedName>
        <fullName evidence="5">PID domain-containing protein</fullName>
    </submittedName>
</protein>
<evidence type="ECO:0000256" key="2">
    <source>
        <dbReference type="SAM" id="MobiDB-lite"/>
    </source>
</evidence>
<keyword evidence="4" id="KW-1185">Reference proteome</keyword>
<dbReference type="AlphaFoldDB" id="A0A914YEP1"/>
<dbReference type="SMART" id="SM00462">
    <property type="entry name" value="PTB"/>
    <property type="match status" value="1"/>
</dbReference>
<feature type="compositionally biased region" description="Basic and acidic residues" evidence="2">
    <location>
        <begin position="317"/>
        <end position="345"/>
    </location>
</feature>
<evidence type="ECO:0000259" key="3">
    <source>
        <dbReference type="PROSITE" id="PS01179"/>
    </source>
</evidence>
<dbReference type="Gene3D" id="2.30.29.30">
    <property type="entry name" value="Pleckstrin-homology domain (PH domain)/Phosphotyrosine-binding domain (PTB)"/>
    <property type="match status" value="1"/>
</dbReference>
<keyword evidence="1" id="KW-0175">Coiled coil</keyword>
<sequence length="404" mass="45119">MSKPKEVYQTIKRQISATTTGLMPNTLRKSASNHSALKDPQARWIHPSQALIRGTVEYVVKMLGFTEVSEAKGAHVIRDAIHAIRFQHQVSVSTSNTPQKPHKVEIHINIRGVQVIDFKSKKVLHTHPLHKISFCADDKEDKRVFAYIANNDKNKHMCYLFLSDKNAEQITLTIGEAFDLAFQEYIDKETTKVVPIDDVAKYKQRIEELEAENHALMIENRFLKKQANITTGETPCPPLPESPVPKPPAGFDATVPPFAVAPAVSPLLPPPSLGRRNPAAMSNDPSNPLFGLDLSGPEVGRKLENLHIDKMDNVFDDSFDPRAGEKKENDSHESLKKQISDPKNDDADDLQAMLEKCDLRINEMGGFTNPRLEFGNPGDTNGVKRVEDEYVMPSTSHKHANGNK</sequence>
<name>A0A914YEP1_9BILA</name>
<feature type="domain" description="PID" evidence="3">
    <location>
        <begin position="56"/>
        <end position="189"/>
    </location>
</feature>
<dbReference type="Pfam" id="PF00640">
    <property type="entry name" value="PID"/>
    <property type="match status" value="1"/>
</dbReference>
<dbReference type="InterPro" id="IPR006020">
    <property type="entry name" value="PTB/PI_dom"/>
</dbReference>
<feature type="coiled-coil region" evidence="1">
    <location>
        <begin position="199"/>
        <end position="226"/>
    </location>
</feature>
<proteinExistence type="predicted"/>
<dbReference type="Proteomes" id="UP000887577">
    <property type="component" value="Unplaced"/>
</dbReference>
<dbReference type="SUPFAM" id="SSF50729">
    <property type="entry name" value="PH domain-like"/>
    <property type="match status" value="1"/>
</dbReference>
<evidence type="ECO:0000256" key="1">
    <source>
        <dbReference type="SAM" id="Coils"/>
    </source>
</evidence>
<feature type="region of interest" description="Disordered" evidence="2">
    <location>
        <begin position="366"/>
        <end position="404"/>
    </location>
</feature>
<dbReference type="PROSITE" id="PS01179">
    <property type="entry name" value="PID"/>
    <property type="match status" value="1"/>
</dbReference>
<dbReference type="WBParaSite" id="PSU_v2.g1586.t1">
    <property type="protein sequence ID" value="PSU_v2.g1586.t1"/>
    <property type="gene ID" value="PSU_v2.g1586"/>
</dbReference>
<evidence type="ECO:0000313" key="4">
    <source>
        <dbReference type="Proteomes" id="UP000887577"/>
    </source>
</evidence>